<dbReference type="SUPFAM" id="SSF52540">
    <property type="entry name" value="P-loop containing nucleoside triphosphate hydrolases"/>
    <property type="match status" value="1"/>
</dbReference>
<comment type="function">
    <text evidence="10">DNA-dependent ATPase and 3'-5' DNA helicase that may be involved in repair of stalled replication forks.</text>
</comment>
<dbReference type="PROSITE" id="PS51194">
    <property type="entry name" value="HELICASE_CTER"/>
    <property type="match status" value="1"/>
</dbReference>
<dbReference type="PANTHER" id="PTHR47961">
    <property type="entry name" value="DNA POLYMERASE THETA, PUTATIVE (AFU_ORTHOLOGUE AFUA_1G05260)-RELATED"/>
    <property type="match status" value="1"/>
</dbReference>
<comment type="similarity">
    <text evidence="10">Belongs to the helicase family. Hel308 subfamily.</text>
</comment>
<dbReference type="RefSeq" id="WP_089734253.1">
    <property type="nucleotide sequence ID" value="NZ_FNIA01000013.1"/>
</dbReference>
<evidence type="ECO:0000256" key="10">
    <source>
        <dbReference type="HAMAP-Rule" id="MF_00442"/>
    </source>
</evidence>
<feature type="domain" description="Helicase C-terminal" evidence="12">
    <location>
        <begin position="223"/>
        <end position="418"/>
    </location>
</feature>
<evidence type="ECO:0000313" key="14">
    <source>
        <dbReference type="Proteomes" id="UP000199370"/>
    </source>
</evidence>
<dbReference type="InterPro" id="IPR048772">
    <property type="entry name" value="Hel308-like_dom4"/>
</dbReference>
<evidence type="ECO:0000256" key="6">
    <source>
        <dbReference type="ARBA" id="ARBA00023125"/>
    </source>
</evidence>
<comment type="catalytic activity">
    <reaction evidence="10">
        <text>ATP + H2O = ADP + phosphate + H(+)</text>
        <dbReference type="Rhea" id="RHEA:13065"/>
        <dbReference type="ChEBI" id="CHEBI:15377"/>
        <dbReference type="ChEBI" id="CHEBI:15378"/>
        <dbReference type="ChEBI" id="CHEBI:30616"/>
        <dbReference type="ChEBI" id="CHEBI:43474"/>
        <dbReference type="ChEBI" id="CHEBI:456216"/>
        <dbReference type="EC" id="5.6.2.4"/>
    </reaction>
</comment>
<feature type="binding site" evidence="10">
    <location>
        <position position="28"/>
    </location>
    <ligand>
        <name>ATP</name>
        <dbReference type="ChEBI" id="CHEBI:30616"/>
    </ligand>
</feature>
<proteinExistence type="inferred from homology"/>
<dbReference type="InterPro" id="IPR027417">
    <property type="entry name" value="P-loop_NTPase"/>
</dbReference>
<dbReference type="PANTHER" id="PTHR47961:SF10">
    <property type="entry name" value="ATP-DEPENDENT DNA HELICASE HEL308"/>
    <property type="match status" value="1"/>
</dbReference>
<gene>
    <name evidence="10" type="primary">hel308</name>
    <name evidence="13" type="ORF">SAMN05192554_11335</name>
</gene>
<accession>A0A1G9Y6X5</accession>
<dbReference type="Proteomes" id="UP000199370">
    <property type="component" value="Unassembled WGS sequence"/>
</dbReference>
<dbReference type="Gene3D" id="3.40.50.300">
    <property type="entry name" value="P-loop containing nucleotide triphosphate hydrolases"/>
    <property type="match status" value="2"/>
</dbReference>
<evidence type="ECO:0000256" key="5">
    <source>
        <dbReference type="ARBA" id="ARBA00022840"/>
    </source>
</evidence>
<keyword evidence="6 10" id="KW-0238">DNA-binding</keyword>
<dbReference type="PROSITE" id="PS51192">
    <property type="entry name" value="HELICASE_ATP_BIND_1"/>
    <property type="match status" value="1"/>
</dbReference>
<evidence type="ECO:0000313" key="13">
    <source>
        <dbReference type="EMBL" id="SDN04829.1"/>
    </source>
</evidence>
<evidence type="ECO:0000256" key="7">
    <source>
        <dbReference type="ARBA" id="ARBA00023204"/>
    </source>
</evidence>
<organism evidence="13 14">
    <name type="scientific">Haloarchaeobius iranensis</name>
    <dbReference type="NCBI Taxonomy" id="996166"/>
    <lineage>
        <taxon>Archaea</taxon>
        <taxon>Methanobacteriati</taxon>
        <taxon>Methanobacteriota</taxon>
        <taxon>Stenosarchaea group</taxon>
        <taxon>Halobacteria</taxon>
        <taxon>Halobacteriales</taxon>
        <taxon>Halorubellaceae</taxon>
        <taxon>Haloarchaeobius</taxon>
    </lineage>
</organism>
<name>A0A1G9Y6X5_9EURY</name>
<evidence type="ECO:0000259" key="11">
    <source>
        <dbReference type="PROSITE" id="PS51192"/>
    </source>
</evidence>
<dbReference type="EMBL" id="FNIA01000013">
    <property type="protein sequence ID" value="SDN04829.1"/>
    <property type="molecule type" value="Genomic_DNA"/>
</dbReference>
<keyword evidence="3 10" id="KW-0378">Hydrolase</keyword>
<evidence type="ECO:0000259" key="12">
    <source>
        <dbReference type="PROSITE" id="PS51194"/>
    </source>
</evidence>
<sequence>MHVADLPLAERFVAHFEAQGVEELYPPQQAAVEAGVCEGERVLAAVPTASGKTFVAQLAMLTSDGPAVYVVPLRALATEKYDEFTELPGVSVGIATGDFDATDEDLAEHDIVVATSEKVDSAIRNGAEWISAVDCAVVDEIHLLDQDGRGPTLEVTVAKLRRLTPDIQLVGLSATVGNAAEIADWLDAELVASDWRPVELKTGVYAEETAVFDDGEERDVPTGGDQPAIALARDAVDDGGQCLVFVSSRRSAQALADDLADEFLDDAAEVAEELRVLATTGTGTDLARSAANAVAFHHAGLSADQRRVVEDAFRDRELTVIVATPTLAAGVNVPARRVVVRDHERYDGDGMAPLPVLEVHQMFGRAGRPHLDPYGEALLVAGDAAEAAELRDRYVGAEPERVTSKLDSERALRTHVLSTVASGFADSRTEVLDLLDETFYGHQRAADELGSVVGDVLDYLAASGMLERREGLAATRLGALVSRVYVDPVTGRSVVDAIEQAADLPRVTPLTVLELVCDTSDMPTLYVRNDEAGRVTDAATRRESELTKSVMSFDGDFQRWLDVFKTALMLADWADGVALDELANQYGVGPGDVGRIAERAAWLLAATESIAGYIADEGGEVESVARVIRETREALVEREA</sequence>
<evidence type="ECO:0000256" key="8">
    <source>
        <dbReference type="ARBA" id="ARBA00023235"/>
    </source>
</evidence>
<dbReference type="SMART" id="SM00487">
    <property type="entry name" value="DEXDc"/>
    <property type="match status" value="1"/>
</dbReference>
<dbReference type="InterPro" id="IPR014001">
    <property type="entry name" value="Helicase_ATP-bd"/>
</dbReference>
<keyword evidence="8 10" id="KW-0413">Isomerase</keyword>
<dbReference type="Pfam" id="PF21280">
    <property type="entry name" value="Helicase_dom4_arc"/>
    <property type="match status" value="1"/>
</dbReference>
<comment type="subunit">
    <text evidence="10">Monomer.</text>
</comment>
<dbReference type="InterPro" id="IPR022965">
    <property type="entry name" value="Helicase_Hel308"/>
</dbReference>
<comment type="catalytic activity">
    <reaction evidence="9 10">
        <text>Couples ATP hydrolysis with the unwinding of duplex DNA by translocating in the 3'-5' direction.</text>
        <dbReference type="EC" id="5.6.2.4"/>
    </reaction>
</comment>
<reference evidence="13 14" key="1">
    <citation type="submission" date="2016-10" db="EMBL/GenBank/DDBJ databases">
        <authorList>
            <person name="de Groot N.N."/>
        </authorList>
    </citation>
    <scope>NUCLEOTIDE SEQUENCE [LARGE SCALE GENOMIC DNA]</scope>
    <source>
        <strain evidence="14">EB21,IBRC-M 10013,KCTC 4048</strain>
    </source>
</reference>
<keyword evidence="1 10" id="KW-0547">Nucleotide-binding</keyword>
<dbReference type="GO" id="GO:0043138">
    <property type="term" value="F:3'-5' DNA helicase activity"/>
    <property type="evidence" value="ECO:0007669"/>
    <property type="project" value="UniProtKB-UniRule"/>
</dbReference>
<dbReference type="Gene3D" id="1.10.3380.30">
    <property type="match status" value="1"/>
</dbReference>
<dbReference type="InterPro" id="IPR001650">
    <property type="entry name" value="Helicase_C-like"/>
</dbReference>
<dbReference type="SUPFAM" id="SSF46785">
    <property type="entry name" value="Winged helix' DNA-binding domain"/>
    <property type="match status" value="1"/>
</dbReference>
<feature type="domain" description="Helicase ATP-binding" evidence="11">
    <location>
        <begin position="33"/>
        <end position="194"/>
    </location>
</feature>
<dbReference type="GO" id="GO:0006281">
    <property type="term" value="P:DNA repair"/>
    <property type="evidence" value="ECO:0007669"/>
    <property type="project" value="UniProtKB-UniRule"/>
</dbReference>
<keyword evidence="14" id="KW-1185">Reference proteome</keyword>
<dbReference type="CDD" id="cd18795">
    <property type="entry name" value="SF2_C_Ski2"/>
    <property type="match status" value="1"/>
</dbReference>
<dbReference type="GO" id="GO:0005524">
    <property type="term" value="F:ATP binding"/>
    <property type="evidence" value="ECO:0007669"/>
    <property type="project" value="UniProtKB-UniRule"/>
</dbReference>
<keyword evidence="4 10" id="KW-0347">Helicase</keyword>
<dbReference type="GO" id="GO:0016887">
    <property type="term" value="F:ATP hydrolysis activity"/>
    <property type="evidence" value="ECO:0007669"/>
    <property type="project" value="RHEA"/>
</dbReference>
<keyword evidence="2 10" id="KW-0227">DNA damage</keyword>
<evidence type="ECO:0000256" key="3">
    <source>
        <dbReference type="ARBA" id="ARBA00022801"/>
    </source>
</evidence>
<dbReference type="InterPro" id="IPR050474">
    <property type="entry name" value="Hel308_SKI2-like"/>
</dbReference>
<dbReference type="InterPro" id="IPR011545">
    <property type="entry name" value="DEAD/DEAH_box_helicase_dom"/>
</dbReference>
<dbReference type="HAMAP" id="MF_00442">
    <property type="entry name" value="Helicase_Hel308"/>
    <property type="match status" value="1"/>
</dbReference>
<dbReference type="Pfam" id="PF00271">
    <property type="entry name" value="Helicase_C"/>
    <property type="match status" value="1"/>
</dbReference>
<dbReference type="Pfam" id="PF00270">
    <property type="entry name" value="DEAD"/>
    <property type="match status" value="1"/>
</dbReference>
<keyword evidence="7 10" id="KW-0234">DNA repair</keyword>
<dbReference type="GO" id="GO:0003677">
    <property type="term" value="F:DNA binding"/>
    <property type="evidence" value="ECO:0007669"/>
    <property type="project" value="UniProtKB-UniRule"/>
</dbReference>
<dbReference type="EC" id="5.6.2.4" evidence="10"/>
<evidence type="ECO:0000256" key="9">
    <source>
        <dbReference type="ARBA" id="ARBA00034617"/>
    </source>
</evidence>
<evidence type="ECO:0000256" key="1">
    <source>
        <dbReference type="ARBA" id="ARBA00022741"/>
    </source>
</evidence>
<evidence type="ECO:0000256" key="2">
    <source>
        <dbReference type="ARBA" id="ARBA00022763"/>
    </source>
</evidence>
<protein>
    <recommendedName>
        <fullName evidence="10">ATP-dependent DNA helicase Hel308</fullName>
        <ecNumber evidence="10">5.6.2.4</ecNumber>
    </recommendedName>
    <alternativeName>
        <fullName evidence="10">DNA 3'-5' helicase Hel308</fullName>
    </alternativeName>
</protein>
<dbReference type="STRING" id="996166.SAMN05192554_11335"/>
<evidence type="ECO:0000256" key="4">
    <source>
        <dbReference type="ARBA" id="ARBA00022806"/>
    </source>
</evidence>
<dbReference type="SMART" id="SM00490">
    <property type="entry name" value="HELICc"/>
    <property type="match status" value="1"/>
</dbReference>
<dbReference type="AlphaFoldDB" id="A0A1G9Y6X5"/>
<dbReference type="SUPFAM" id="SSF158702">
    <property type="entry name" value="Sec63 N-terminal domain-like"/>
    <property type="match status" value="1"/>
</dbReference>
<dbReference type="OrthoDB" id="371946at2157"/>
<keyword evidence="5 10" id="KW-0067">ATP-binding</keyword>
<dbReference type="InterPro" id="IPR036390">
    <property type="entry name" value="WH_DNA-bd_sf"/>
</dbReference>